<dbReference type="InterPro" id="IPR000515">
    <property type="entry name" value="MetI-like"/>
</dbReference>
<dbReference type="Pfam" id="PF00528">
    <property type="entry name" value="BPD_transp_1"/>
    <property type="match status" value="1"/>
</dbReference>
<dbReference type="InterPro" id="IPR051393">
    <property type="entry name" value="ABC_transporter_permease"/>
</dbReference>
<feature type="domain" description="ABC transmembrane type-1" evidence="8">
    <location>
        <begin position="75"/>
        <end position="288"/>
    </location>
</feature>
<dbReference type="KEGG" id="vpy:HZI73_07835"/>
<keyword evidence="10" id="KW-1185">Reference proteome</keyword>
<dbReference type="Proteomes" id="UP000683246">
    <property type="component" value="Chromosome"/>
</dbReference>
<dbReference type="PANTHER" id="PTHR30193:SF37">
    <property type="entry name" value="INNER MEMBRANE ABC TRANSPORTER PERMEASE PROTEIN YCJO"/>
    <property type="match status" value="1"/>
</dbReference>
<keyword evidence="5 7" id="KW-1133">Transmembrane helix</keyword>
<dbReference type="PROSITE" id="PS50928">
    <property type="entry name" value="ABC_TM1"/>
    <property type="match status" value="1"/>
</dbReference>
<comment type="similarity">
    <text evidence="7">Belongs to the binding-protein-dependent transport system permease family.</text>
</comment>
<feature type="transmembrane region" description="Helical" evidence="7">
    <location>
        <begin position="81"/>
        <end position="100"/>
    </location>
</feature>
<keyword evidence="6 7" id="KW-0472">Membrane</keyword>
<dbReference type="PANTHER" id="PTHR30193">
    <property type="entry name" value="ABC TRANSPORTER PERMEASE PROTEIN"/>
    <property type="match status" value="1"/>
</dbReference>
<dbReference type="CDD" id="cd06261">
    <property type="entry name" value="TM_PBP2"/>
    <property type="match status" value="1"/>
</dbReference>
<proteinExistence type="inferred from homology"/>
<keyword evidence="2 7" id="KW-0813">Transport</keyword>
<evidence type="ECO:0000313" key="9">
    <source>
        <dbReference type="EMBL" id="QUI22209.1"/>
    </source>
</evidence>
<evidence type="ECO:0000256" key="4">
    <source>
        <dbReference type="ARBA" id="ARBA00022692"/>
    </source>
</evidence>
<dbReference type="AlphaFoldDB" id="A0A8J8MIF1"/>
<evidence type="ECO:0000256" key="6">
    <source>
        <dbReference type="ARBA" id="ARBA00023136"/>
    </source>
</evidence>
<evidence type="ECO:0000256" key="5">
    <source>
        <dbReference type="ARBA" id="ARBA00022989"/>
    </source>
</evidence>
<dbReference type="EMBL" id="CP058649">
    <property type="protein sequence ID" value="QUI22209.1"/>
    <property type="molecule type" value="Genomic_DNA"/>
</dbReference>
<feature type="transmembrane region" description="Helical" evidence="7">
    <location>
        <begin position="161"/>
        <end position="184"/>
    </location>
</feature>
<evidence type="ECO:0000256" key="1">
    <source>
        <dbReference type="ARBA" id="ARBA00004651"/>
    </source>
</evidence>
<evidence type="ECO:0000256" key="3">
    <source>
        <dbReference type="ARBA" id="ARBA00022475"/>
    </source>
</evidence>
<accession>A0A8J8MIF1</accession>
<dbReference type="RefSeq" id="WP_212697692.1">
    <property type="nucleotide sequence ID" value="NZ_CP058649.1"/>
</dbReference>
<feature type="transmembrane region" description="Helical" evidence="7">
    <location>
        <begin position="112"/>
        <end position="133"/>
    </location>
</feature>
<name>A0A8J8MIF1_9FIRM</name>
<keyword evidence="4 7" id="KW-0812">Transmembrane</keyword>
<feature type="transmembrane region" description="Helical" evidence="7">
    <location>
        <begin position="213"/>
        <end position="236"/>
    </location>
</feature>
<organism evidence="9 10">
    <name type="scientific">Vallitalea pronyensis</name>
    <dbReference type="NCBI Taxonomy" id="1348613"/>
    <lineage>
        <taxon>Bacteria</taxon>
        <taxon>Bacillati</taxon>
        <taxon>Bacillota</taxon>
        <taxon>Clostridia</taxon>
        <taxon>Lachnospirales</taxon>
        <taxon>Vallitaleaceae</taxon>
        <taxon>Vallitalea</taxon>
    </lineage>
</organism>
<dbReference type="Gene3D" id="1.10.3720.10">
    <property type="entry name" value="MetI-like"/>
    <property type="match status" value="1"/>
</dbReference>
<evidence type="ECO:0000256" key="7">
    <source>
        <dbReference type="RuleBase" id="RU363032"/>
    </source>
</evidence>
<dbReference type="GO" id="GO:0005886">
    <property type="term" value="C:plasma membrane"/>
    <property type="evidence" value="ECO:0007669"/>
    <property type="project" value="UniProtKB-SubCell"/>
</dbReference>
<feature type="transmembrane region" description="Helical" evidence="7">
    <location>
        <begin position="12"/>
        <end position="35"/>
    </location>
</feature>
<evidence type="ECO:0000313" key="10">
    <source>
        <dbReference type="Proteomes" id="UP000683246"/>
    </source>
</evidence>
<sequence>MRTRRKKHIKQNIVGYTFILPSLIGFILFMAYPLFHSLFLSLMNWNMFKGLEGSTFIGFDNYKAVFENEYFRAGIMNNIKFVIMAVPLLLIVSMLLATLLNRNIWGRGALRTMYFMPYVATITAAAVVFSALFHPEFGPINSFLRAIGVADPPSWTASVKWALPTVALFWIWKNLGYCVVIFLAGLQGIPKSYYEAASIDGASKFSQFMHITLPLVSPTTFFLAVTTVIASFQVFAEVNVMTEGGPGTATVTLVYHIYETAFKRYQMGYASAVSWVFFALVVVVTAIQWMGQKKWVKYV</sequence>
<keyword evidence="3" id="KW-1003">Cell membrane</keyword>
<comment type="subcellular location">
    <subcellularLocation>
        <location evidence="1 7">Cell membrane</location>
        <topology evidence="1 7">Multi-pass membrane protein</topology>
    </subcellularLocation>
</comment>
<evidence type="ECO:0000256" key="2">
    <source>
        <dbReference type="ARBA" id="ARBA00022448"/>
    </source>
</evidence>
<reference evidence="9" key="1">
    <citation type="submission" date="2020-07" db="EMBL/GenBank/DDBJ databases">
        <title>Vallitalea pronyensis genome.</title>
        <authorList>
            <person name="Postec A."/>
        </authorList>
    </citation>
    <scope>NUCLEOTIDE SEQUENCE</scope>
    <source>
        <strain evidence="9">FatNI3</strain>
    </source>
</reference>
<dbReference type="SUPFAM" id="SSF161098">
    <property type="entry name" value="MetI-like"/>
    <property type="match status" value="1"/>
</dbReference>
<evidence type="ECO:0000259" key="8">
    <source>
        <dbReference type="PROSITE" id="PS50928"/>
    </source>
</evidence>
<protein>
    <submittedName>
        <fullName evidence="9">Sugar ABC transporter permease</fullName>
    </submittedName>
</protein>
<dbReference type="GO" id="GO:0055085">
    <property type="term" value="P:transmembrane transport"/>
    <property type="evidence" value="ECO:0007669"/>
    <property type="project" value="InterPro"/>
</dbReference>
<gene>
    <name evidence="9" type="ORF">HZI73_07835</name>
</gene>
<dbReference type="InterPro" id="IPR035906">
    <property type="entry name" value="MetI-like_sf"/>
</dbReference>
<feature type="transmembrane region" description="Helical" evidence="7">
    <location>
        <begin position="272"/>
        <end position="291"/>
    </location>
</feature>